<keyword evidence="2 4" id="KW-0269">Exonuclease</keyword>
<dbReference type="PANTHER" id="PTHR30231:SF7">
    <property type="entry name" value="BLR4117 PROTEIN"/>
    <property type="match status" value="1"/>
</dbReference>
<evidence type="ECO:0000256" key="2">
    <source>
        <dbReference type="ARBA" id="ARBA00022839"/>
    </source>
</evidence>
<evidence type="ECO:0000313" key="5">
    <source>
        <dbReference type="Proteomes" id="UP000629025"/>
    </source>
</evidence>
<dbReference type="InterPro" id="IPR012337">
    <property type="entry name" value="RNaseH-like_sf"/>
</dbReference>
<keyword evidence="5" id="KW-1185">Reference proteome</keyword>
<dbReference type="Gene3D" id="3.30.420.10">
    <property type="entry name" value="Ribonuclease H-like superfamily/Ribonuclease H"/>
    <property type="match status" value="1"/>
</dbReference>
<evidence type="ECO:0000259" key="3">
    <source>
        <dbReference type="SMART" id="SM00479"/>
    </source>
</evidence>
<dbReference type="NCBIfam" id="NF006601">
    <property type="entry name" value="PRK09145.1"/>
    <property type="match status" value="1"/>
</dbReference>
<keyword evidence="2 4" id="KW-0378">Hydrolase</keyword>
<reference evidence="5" key="1">
    <citation type="journal article" date="2019" name="Int. J. Syst. Evol. Microbiol.">
        <title>The Global Catalogue of Microorganisms (GCM) 10K type strain sequencing project: providing services to taxonomists for standard genome sequencing and annotation.</title>
        <authorList>
            <consortium name="The Broad Institute Genomics Platform"/>
            <consortium name="The Broad Institute Genome Sequencing Center for Infectious Disease"/>
            <person name="Wu L."/>
            <person name="Ma J."/>
        </authorList>
    </citation>
    <scope>NUCLEOTIDE SEQUENCE [LARGE SCALE GENOMIC DNA]</scope>
    <source>
        <strain evidence="5">CGMCC 1.15341</strain>
    </source>
</reference>
<gene>
    <name evidence="4" type="ORF">GCM10011352_37130</name>
</gene>
<dbReference type="GO" id="GO:0004527">
    <property type="term" value="F:exonuclease activity"/>
    <property type="evidence" value="ECO:0007669"/>
    <property type="project" value="UniProtKB-KW"/>
</dbReference>
<dbReference type="SUPFAM" id="SSF53098">
    <property type="entry name" value="Ribonuclease H-like"/>
    <property type="match status" value="1"/>
</dbReference>
<dbReference type="RefSeq" id="WP_188751089.1">
    <property type="nucleotide sequence ID" value="NZ_BMIJ01000008.1"/>
</dbReference>
<dbReference type="InterPro" id="IPR036397">
    <property type="entry name" value="RNaseH_sf"/>
</dbReference>
<keyword evidence="1" id="KW-0540">Nuclease</keyword>
<protein>
    <submittedName>
        <fullName evidence="4">3'-5' exonuclease</fullName>
    </submittedName>
</protein>
<dbReference type="Proteomes" id="UP000629025">
    <property type="component" value="Unassembled WGS sequence"/>
</dbReference>
<evidence type="ECO:0000313" key="4">
    <source>
        <dbReference type="EMBL" id="GGC07400.1"/>
    </source>
</evidence>
<dbReference type="EMBL" id="BMIJ01000008">
    <property type="protein sequence ID" value="GGC07400.1"/>
    <property type="molecule type" value="Genomic_DNA"/>
</dbReference>
<evidence type="ECO:0000256" key="1">
    <source>
        <dbReference type="ARBA" id="ARBA00022722"/>
    </source>
</evidence>
<dbReference type="PANTHER" id="PTHR30231">
    <property type="entry name" value="DNA POLYMERASE III SUBUNIT EPSILON"/>
    <property type="match status" value="1"/>
</dbReference>
<sequence length="209" mass="23585">MIIPRTIRRLQDRRTHKSGPWANLFESYDGDEVVSLDCETTSLEVGQAEILSIGAVRIQGKKVKTSDRLDIRLKPPASLSGESIKVHKIRASDLVDGIELEDALEQLLNFIGNRPILGYYVNYDIRVIDKFLRPLYGFGLPNKAIELSHVYHDIIKWKHVGGDVDLRFDTIASKLDIPIIQRHTALGDAITVALMYVRLKHGQSPSHTH</sequence>
<proteinExistence type="predicted"/>
<organism evidence="4 5">
    <name type="scientific">Marinobacterium zhoushanense</name>
    <dbReference type="NCBI Taxonomy" id="1679163"/>
    <lineage>
        <taxon>Bacteria</taxon>
        <taxon>Pseudomonadati</taxon>
        <taxon>Pseudomonadota</taxon>
        <taxon>Gammaproteobacteria</taxon>
        <taxon>Oceanospirillales</taxon>
        <taxon>Oceanospirillaceae</taxon>
        <taxon>Marinobacterium</taxon>
    </lineage>
</organism>
<dbReference type="CDD" id="cd06127">
    <property type="entry name" value="DEDDh"/>
    <property type="match status" value="1"/>
</dbReference>
<dbReference type="Pfam" id="PF00929">
    <property type="entry name" value="RNase_T"/>
    <property type="match status" value="1"/>
</dbReference>
<name>A0ABQ1KTK1_9GAMM</name>
<dbReference type="SMART" id="SM00479">
    <property type="entry name" value="EXOIII"/>
    <property type="match status" value="1"/>
</dbReference>
<feature type="domain" description="Exonuclease" evidence="3">
    <location>
        <begin position="32"/>
        <end position="205"/>
    </location>
</feature>
<comment type="caution">
    <text evidence="4">The sequence shown here is derived from an EMBL/GenBank/DDBJ whole genome shotgun (WGS) entry which is preliminary data.</text>
</comment>
<dbReference type="InterPro" id="IPR013520">
    <property type="entry name" value="Ribonucl_H"/>
</dbReference>
<accession>A0ABQ1KTK1</accession>